<dbReference type="Gene3D" id="3.40.50.150">
    <property type="entry name" value="Vaccinia Virus protein VP39"/>
    <property type="match status" value="1"/>
</dbReference>
<dbReference type="Proteomes" id="UP000839895">
    <property type="component" value="Unassembled WGS sequence"/>
</dbReference>
<reference evidence="6 7" key="1">
    <citation type="submission" date="2018-05" db="EMBL/GenBank/DDBJ databases">
        <authorList>
            <person name="Ashton P.M."/>
            <person name="Dallman T."/>
            <person name="Nair S."/>
            <person name="De Pinna E."/>
            <person name="Peters T."/>
            <person name="Grant K."/>
        </authorList>
    </citation>
    <scope>NUCLEOTIDE SEQUENCE [LARGE SCALE GENOMIC DNA]</scope>
    <source>
        <strain evidence="6 7">127535</strain>
    </source>
</reference>
<feature type="domain" description="DNA methylase N-4/N-6" evidence="5">
    <location>
        <begin position="21"/>
        <end position="296"/>
    </location>
</feature>
<dbReference type="GO" id="GO:0032259">
    <property type="term" value="P:methylation"/>
    <property type="evidence" value="ECO:0007669"/>
    <property type="project" value="UniProtKB-KW"/>
</dbReference>
<proteinExistence type="inferred from homology"/>
<comment type="similarity">
    <text evidence="1 4">Belongs to the N(4)/N(6)-methyltransferase family.</text>
</comment>
<evidence type="ECO:0000313" key="7">
    <source>
        <dbReference type="Proteomes" id="UP000839895"/>
    </source>
</evidence>
<comment type="caution">
    <text evidence="6">The sequence shown here is derived from an EMBL/GenBank/DDBJ whole genome shotgun (WGS) entry which is preliminary data.</text>
</comment>
<evidence type="ECO:0000256" key="3">
    <source>
        <dbReference type="ARBA" id="ARBA00022679"/>
    </source>
</evidence>
<dbReference type="Pfam" id="PF01555">
    <property type="entry name" value="N6_N4_Mtase"/>
    <property type="match status" value="1"/>
</dbReference>
<evidence type="ECO:0000256" key="1">
    <source>
        <dbReference type="ARBA" id="ARBA00006594"/>
    </source>
</evidence>
<dbReference type="InterPro" id="IPR029063">
    <property type="entry name" value="SAM-dependent_MTases_sf"/>
</dbReference>
<dbReference type="InterPro" id="IPR002941">
    <property type="entry name" value="DNA_methylase_N4/N6"/>
</dbReference>
<dbReference type="EC" id="2.1.1.-" evidence="4"/>
<keyword evidence="2 6" id="KW-0489">Methyltransferase</keyword>
<dbReference type="InterPro" id="IPR002052">
    <property type="entry name" value="DNA_methylase_N6_adenine_CS"/>
</dbReference>
<gene>
    <name evidence="6" type="ORF">DLM27_26160</name>
</gene>
<accession>A0A5V6NKD6</accession>
<protein>
    <recommendedName>
        <fullName evidence="4">Methyltransferase</fullName>
        <ecNumber evidence="4">2.1.1.-</ecNumber>
    </recommendedName>
</protein>
<name>A0A5V6NKD6_SALET</name>
<evidence type="ECO:0000313" key="6">
    <source>
        <dbReference type="EMBL" id="EBU8137061.1"/>
    </source>
</evidence>
<keyword evidence="3 6" id="KW-0808">Transferase</keyword>
<dbReference type="PROSITE" id="PS00092">
    <property type="entry name" value="N6_MTASE"/>
    <property type="match status" value="1"/>
</dbReference>
<dbReference type="GO" id="GO:0003677">
    <property type="term" value="F:DNA binding"/>
    <property type="evidence" value="ECO:0007669"/>
    <property type="project" value="InterPro"/>
</dbReference>
<organism evidence="6 7">
    <name type="scientific">Salmonella enterica subsp. enterica serovar Poona</name>
    <dbReference type="NCBI Taxonomy" id="436295"/>
    <lineage>
        <taxon>Bacteria</taxon>
        <taxon>Pseudomonadati</taxon>
        <taxon>Pseudomonadota</taxon>
        <taxon>Gammaproteobacteria</taxon>
        <taxon>Enterobacterales</taxon>
        <taxon>Enterobacteriaceae</taxon>
        <taxon>Salmonella</taxon>
    </lineage>
</organism>
<evidence type="ECO:0000256" key="2">
    <source>
        <dbReference type="ARBA" id="ARBA00022603"/>
    </source>
</evidence>
<dbReference type="GO" id="GO:0008170">
    <property type="term" value="F:N-methyltransferase activity"/>
    <property type="evidence" value="ECO:0007669"/>
    <property type="project" value="InterPro"/>
</dbReference>
<sequence>MIQLYCGDCLEVMPKIPAGCVDLVLCDPPYGTIKGLSVRGWSEETTAWDSAIAPEKLFSLCERVLRANGALVLFAQEPYTSQLITRAHGNLPFSYRLVWKKEHFANPLAVRKAPVSLFEDVLVFFKKYDSEKTHPLRAYSRRVLEFIGLRSCTAVNRVLGHRRAEHFFQFDTLQFGLCTRETYNELISCFGLELMPGFLTYDEIIAVHRRISGRVFNLPPGQKYKPNVLEYRRERERHHPTQKPVALLEDLICTYSNPGNTVLDFAMGSGSTGVACVNTGRRFTGIEKVPEYFDTALARIDGAGMVRNSADWQNIRENHKNLKE</sequence>
<evidence type="ECO:0000256" key="4">
    <source>
        <dbReference type="RuleBase" id="RU362026"/>
    </source>
</evidence>
<evidence type="ECO:0000259" key="5">
    <source>
        <dbReference type="Pfam" id="PF01555"/>
    </source>
</evidence>
<dbReference type="AlphaFoldDB" id="A0A5V6NKD6"/>
<dbReference type="SUPFAM" id="SSF53335">
    <property type="entry name" value="S-adenosyl-L-methionine-dependent methyltransferases"/>
    <property type="match status" value="1"/>
</dbReference>
<dbReference type="PRINTS" id="PR00508">
    <property type="entry name" value="S21N4MTFRASE"/>
</dbReference>
<dbReference type="InterPro" id="IPR001091">
    <property type="entry name" value="RM_Methyltransferase"/>
</dbReference>
<dbReference type="EMBL" id="AAHDIV010000090">
    <property type="protein sequence ID" value="EBU8137061.1"/>
    <property type="molecule type" value="Genomic_DNA"/>
</dbReference>